<feature type="transmembrane region" description="Helical" evidence="1">
    <location>
        <begin position="71"/>
        <end position="89"/>
    </location>
</feature>
<feature type="transmembrane region" description="Helical" evidence="1">
    <location>
        <begin position="38"/>
        <end position="59"/>
    </location>
</feature>
<keyword evidence="1" id="KW-1133">Transmembrane helix</keyword>
<feature type="transmembrane region" description="Helical" evidence="1">
    <location>
        <begin position="186"/>
        <end position="209"/>
    </location>
</feature>
<feature type="transmembrane region" description="Helical" evidence="1">
    <location>
        <begin position="249"/>
        <end position="266"/>
    </location>
</feature>
<accession>A0ABV6HX39</accession>
<feature type="transmembrane region" description="Helical" evidence="1">
    <location>
        <begin position="126"/>
        <end position="148"/>
    </location>
</feature>
<name>A0ABV6HX39_9PAST</name>
<comment type="caution">
    <text evidence="2">The sequence shown here is derived from an EMBL/GenBank/DDBJ whole genome shotgun (WGS) entry which is preliminary data.</text>
</comment>
<feature type="transmembrane region" description="Helical" evidence="1">
    <location>
        <begin position="12"/>
        <end position="32"/>
    </location>
</feature>
<evidence type="ECO:0000256" key="1">
    <source>
        <dbReference type="SAM" id="Phobius"/>
    </source>
</evidence>
<keyword evidence="3" id="KW-1185">Reference proteome</keyword>
<dbReference type="Proteomes" id="UP001589769">
    <property type="component" value="Unassembled WGS sequence"/>
</dbReference>
<proteinExistence type="predicted"/>
<dbReference type="RefSeq" id="WP_382374589.1">
    <property type="nucleotide sequence ID" value="NZ_JBHLWA010000030.1"/>
</dbReference>
<dbReference type="EMBL" id="JBHLWA010000030">
    <property type="protein sequence ID" value="MFC0323204.1"/>
    <property type="molecule type" value="Genomic_DNA"/>
</dbReference>
<evidence type="ECO:0008006" key="4">
    <source>
        <dbReference type="Google" id="ProtNLM"/>
    </source>
</evidence>
<sequence>MSDHQQSKVEVVALSLAPILFLFIADYAFLLVKPFGEVIISHLMIAVLSAQLICQLIFLRGEICNGQRSRLSRWNLYFLIFWLGWLLLTCFQVKVYLPVRLAYICGVVLTLTTWRQPKEEQLRQGVLWLGSIAGGIGLLLALIPLFLLPITQSLTFNPLLQIVFGIGLAYWGLLVSRNRLHGLMALLPYFVLIILVASDVFAFVTILILYLDQQMMVWKPFHLSCYFIIHLLLLAIWSYPILKKTKPNYWLLMVNFLLSGITPILLF</sequence>
<feature type="transmembrane region" description="Helical" evidence="1">
    <location>
        <begin position="221"/>
        <end position="242"/>
    </location>
</feature>
<protein>
    <recommendedName>
        <fullName evidence="4">TraX protein</fullName>
    </recommendedName>
</protein>
<reference evidence="2 3" key="1">
    <citation type="submission" date="2024-09" db="EMBL/GenBank/DDBJ databases">
        <authorList>
            <person name="Sun Q."/>
            <person name="Mori K."/>
        </authorList>
    </citation>
    <scope>NUCLEOTIDE SEQUENCE [LARGE SCALE GENOMIC DNA]</scope>
    <source>
        <strain evidence="2 3">CCM 7538</strain>
    </source>
</reference>
<organism evidence="2 3">
    <name type="scientific">Gallibacterium melopsittaci</name>
    <dbReference type="NCBI Taxonomy" id="516063"/>
    <lineage>
        <taxon>Bacteria</taxon>
        <taxon>Pseudomonadati</taxon>
        <taxon>Pseudomonadota</taxon>
        <taxon>Gammaproteobacteria</taxon>
        <taxon>Pasteurellales</taxon>
        <taxon>Pasteurellaceae</taxon>
        <taxon>Gallibacterium</taxon>
    </lineage>
</organism>
<keyword evidence="1" id="KW-0472">Membrane</keyword>
<feature type="transmembrane region" description="Helical" evidence="1">
    <location>
        <begin position="154"/>
        <end position="174"/>
    </location>
</feature>
<gene>
    <name evidence="2" type="ORF">ACFFHT_06475</name>
</gene>
<evidence type="ECO:0000313" key="2">
    <source>
        <dbReference type="EMBL" id="MFC0323204.1"/>
    </source>
</evidence>
<feature type="transmembrane region" description="Helical" evidence="1">
    <location>
        <begin position="95"/>
        <end position="114"/>
    </location>
</feature>
<evidence type="ECO:0000313" key="3">
    <source>
        <dbReference type="Proteomes" id="UP001589769"/>
    </source>
</evidence>
<keyword evidence="1" id="KW-0812">Transmembrane</keyword>